<dbReference type="STRING" id="323261.Noc_2410"/>
<gene>
    <name evidence="6" type="ordered locus">Noc_2410</name>
</gene>
<reference evidence="7" key="1">
    <citation type="journal article" date="2006" name="Appl. Environ. Microbiol.">
        <title>Complete genome sequence of the marine, chemolithoautotrophic, ammonia-oxidizing bacterium Nitrosococcus oceani ATCC 19707.</title>
        <authorList>
            <person name="Klotz M.G."/>
            <person name="Arp D.J."/>
            <person name="Chain P.S.G."/>
            <person name="El-Sheikh A.F."/>
            <person name="Hauser L.J."/>
            <person name="Hommes N.G."/>
            <person name="Larimer F.W."/>
            <person name="Malfatti S.A."/>
            <person name="Norton J.M."/>
            <person name="Poret-Peterson A.T."/>
            <person name="Vergez L.M."/>
            <person name="Ward B.B."/>
        </authorList>
    </citation>
    <scope>NUCLEOTIDE SEQUENCE [LARGE SCALE GENOMIC DNA]</scope>
    <source>
        <strain evidence="7">ATCC 19707 / BCRC 17464 / NCIMB 11848 / C-107</strain>
    </source>
</reference>
<dbReference type="InterPro" id="IPR036388">
    <property type="entry name" value="WH-like_DNA-bd_sf"/>
</dbReference>
<keyword evidence="2" id="KW-0805">Transcription regulation</keyword>
<dbReference type="Proteomes" id="UP000006838">
    <property type="component" value="Chromosome"/>
</dbReference>
<name>Q3J8H9_NITOC</name>
<dbReference type="InterPro" id="IPR058163">
    <property type="entry name" value="LysR-type_TF_proteobact-type"/>
</dbReference>
<evidence type="ECO:0000256" key="3">
    <source>
        <dbReference type="ARBA" id="ARBA00023125"/>
    </source>
</evidence>
<organism evidence="6 7">
    <name type="scientific">Nitrosococcus oceani (strain ATCC 19707 / BCRC 17464 / JCM 30415 / NCIMB 11848 / C-107)</name>
    <dbReference type="NCBI Taxonomy" id="323261"/>
    <lineage>
        <taxon>Bacteria</taxon>
        <taxon>Pseudomonadati</taxon>
        <taxon>Pseudomonadota</taxon>
        <taxon>Gammaproteobacteria</taxon>
        <taxon>Chromatiales</taxon>
        <taxon>Chromatiaceae</taxon>
        <taxon>Nitrosococcus</taxon>
    </lineage>
</organism>
<dbReference type="PANTHER" id="PTHR30537:SF5">
    <property type="entry name" value="HTH-TYPE TRANSCRIPTIONAL ACTIVATOR TTDR-RELATED"/>
    <property type="match status" value="1"/>
</dbReference>
<dbReference type="InterPro" id="IPR000847">
    <property type="entry name" value="LysR_HTH_N"/>
</dbReference>
<evidence type="ECO:0000259" key="5">
    <source>
        <dbReference type="PROSITE" id="PS50931"/>
    </source>
</evidence>
<dbReference type="PROSITE" id="PS50931">
    <property type="entry name" value="HTH_LYSR"/>
    <property type="match status" value="1"/>
</dbReference>
<dbReference type="InParanoid" id="Q3J8H9"/>
<sequence>MFSLIWKAAELELMVEESETLGGALEDIRAFCAVIEFGTVSGAARTLGETKGSISRRISRLERRLGAALLARTPRAVSATEEGLAFYAKAREALSLLADGAEGVRQSRLVPQGHLRVTAPIDLGVDVLPPLVVKFRALHPQITVELLLTDAALDLAAHRIDLALRATPGELPDMGYRASTVIGFHIGLYASPAYLAAHDLPTVPQALVEYDGVVRQAGVGAAKWVLTDRRSRAVEVAVRPVVWASDYASVHRIILAGGGIGPLPSMVAAASVAGGALVPVLPEWTLVKGKLYAISLSGLEAPARVRLFRAFIRSELMSTVAAHAL</sequence>
<dbReference type="SUPFAM" id="SSF53850">
    <property type="entry name" value="Periplasmic binding protein-like II"/>
    <property type="match status" value="1"/>
</dbReference>
<accession>Q3J8H9</accession>
<comment type="similarity">
    <text evidence="1">Belongs to the LysR transcriptional regulatory family.</text>
</comment>
<dbReference type="GO" id="GO:0006351">
    <property type="term" value="P:DNA-templated transcription"/>
    <property type="evidence" value="ECO:0007669"/>
    <property type="project" value="TreeGrafter"/>
</dbReference>
<dbReference type="SUPFAM" id="SSF46785">
    <property type="entry name" value="Winged helix' DNA-binding domain"/>
    <property type="match status" value="1"/>
</dbReference>
<evidence type="ECO:0000256" key="4">
    <source>
        <dbReference type="ARBA" id="ARBA00023163"/>
    </source>
</evidence>
<protein>
    <submittedName>
        <fullName evidence="6">Transcriptional regulator, LysR family</fullName>
    </submittedName>
</protein>
<dbReference type="InterPro" id="IPR036390">
    <property type="entry name" value="WH_DNA-bd_sf"/>
</dbReference>
<feature type="domain" description="HTH lysR-type" evidence="5">
    <location>
        <begin position="25"/>
        <end position="80"/>
    </location>
</feature>
<dbReference type="KEGG" id="noc:Noc_2410"/>
<dbReference type="EMBL" id="CP000127">
    <property type="protein sequence ID" value="ABA58867.1"/>
    <property type="molecule type" value="Genomic_DNA"/>
</dbReference>
<evidence type="ECO:0000256" key="1">
    <source>
        <dbReference type="ARBA" id="ARBA00009437"/>
    </source>
</evidence>
<dbReference type="Gene3D" id="1.10.10.10">
    <property type="entry name" value="Winged helix-like DNA-binding domain superfamily/Winged helix DNA-binding domain"/>
    <property type="match status" value="1"/>
</dbReference>
<dbReference type="InterPro" id="IPR005119">
    <property type="entry name" value="LysR_subst-bd"/>
</dbReference>
<evidence type="ECO:0000313" key="6">
    <source>
        <dbReference type="EMBL" id="ABA58867.1"/>
    </source>
</evidence>
<evidence type="ECO:0000313" key="7">
    <source>
        <dbReference type="Proteomes" id="UP000006838"/>
    </source>
</evidence>
<dbReference type="AlphaFoldDB" id="Q3J8H9"/>
<proteinExistence type="inferred from homology"/>
<dbReference type="GO" id="GO:0003700">
    <property type="term" value="F:DNA-binding transcription factor activity"/>
    <property type="evidence" value="ECO:0007669"/>
    <property type="project" value="InterPro"/>
</dbReference>
<keyword evidence="4" id="KW-0804">Transcription</keyword>
<dbReference type="Gene3D" id="3.40.190.290">
    <property type="match status" value="1"/>
</dbReference>
<keyword evidence="3" id="KW-0238">DNA-binding</keyword>
<dbReference type="GO" id="GO:0043565">
    <property type="term" value="F:sequence-specific DNA binding"/>
    <property type="evidence" value="ECO:0007669"/>
    <property type="project" value="TreeGrafter"/>
</dbReference>
<evidence type="ECO:0000256" key="2">
    <source>
        <dbReference type="ARBA" id="ARBA00023015"/>
    </source>
</evidence>
<dbReference type="Pfam" id="PF03466">
    <property type="entry name" value="LysR_substrate"/>
    <property type="match status" value="1"/>
</dbReference>
<keyword evidence="7" id="KW-1185">Reference proteome</keyword>
<dbReference type="eggNOG" id="COG0583">
    <property type="taxonomic scope" value="Bacteria"/>
</dbReference>
<dbReference type="Pfam" id="PF00126">
    <property type="entry name" value="HTH_1"/>
    <property type="match status" value="1"/>
</dbReference>
<dbReference type="HOGENOM" id="CLU_039613_16_2_6"/>
<dbReference type="PANTHER" id="PTHR30537">
    <property type="entry name" value="HTH-TYPE TRANSCRIPTIONAL REGULATOR"/>
    <property type="match status" value="1"/>
</dbReference>